<dbReference type="VEuPathDB" id="VectorBase:PPAI007213"/>
<organism evidence="2 3">
    <name type="scientific">Phlebotomus papatasi</name>
    <name type="common">Sandfly</name>
    <dbReference type="NCBI Taxonomy" id="29031"/>
    <lineage>
        <taxon>Eukaryota</taxon>
        <taxon>Metazoa</taxon>
        <taxon>Ecdysozoa</taxon>
        <taxon>Arthropoda</taxon>
        <taxon>Hexapoda</taxon>
        <taxon>Insecta</taxon>
        <taxon>Pterygota</taxon>
        <taxon>Neoptera</taxon>
        <taxon>Endopterygota</taxon>
        <taxon>Diptera</taxon>
        <taxon>Nematocera</taxon>
        <taxon>Psychodoidea</taxon>
        <taxon>Psychodidae</taxon>
        <taxon>Phlebotomus</taxon>
        <taxon>Phlebotomus</taxon>
    </lineage>
</organism>
<protein>
    <submittedName>
        <fullName evidence="2">Uncharacterized protein</fullName>
    </submittedName>
</protein>
<dbReference type="EMBL" id="AJVK01033695">
    <property type="status" value="NOT_ANNOTATED_CDS"/>
    <property type="molecule type" value="Genomic_DNA"/>
</dbReference>
<evidence type="ECO:0000313" key="2">
    <source>
        <dbReference type="EnsemblMetazoa" id="PPAI007213-PA"/>
    </source>
</evidence>
<dbReference type="InterPro" id="IPR036034">
    <property type="entry name" value="PDZ_sf"/>
</dbReference>
<keyword evidence="1" id="KW-0677">Repeat</keyword>
<name>A0A1B0GPL6_PHLPP</name>
<dbReference type="SUPFAM" id="SSF50156">
    <property type="entry name" value="PDZ domain-like"/>
    <property type="match status" value="1"/>
</dbReference>
<dbReference type="PANTHER" id="PTHR12345">
    <property type="entry name" value="SYNTENIN RELATED"/>
    <property type="match status" value="1"/>
</dbReference>
<proteinExistence type="predicted"/>
<keyword evidence="3" id="KW-1185">Reference proteome</keyword>
<dbReference type="GO" id="GO:0005886">
    <property type="term" value="C:plasma membrane"/>
    <property type="evidence" value="ECO:0007669"/>
    <property type="project" value="TreeGrafter"/>
</dbReference>
<dbReference type="EnsemblMetazoa" id="PPAI007213-RA">
    <property type="protein sequence ID" value="PPAI007213-PA"/>
    <property type="gene ID" value="PPAI007213"/>
</dbReference>
<dbReference type="PANTHER" id="PTHR12345:SF11">
    <property type="entry name" value="FI13065P"/>
    <property type="match status" value="1"/>
</dbReference>
<dbReference type="InterPro" id="IPR051230">
    <property type="entry name" value="APP-Binding"/>
</dbReference>
<evidence type="ECO:0000313" key="3">
    <source>
        <dbReference type="Proteomes" id="UP000092462"/>
    </source>
</evidence>
<sequence length="159" mass="17487">MLYNALHVGDQLISVGGVTVGSAADANKLIRSTLGIYVELIIRRVPFGRCYAIRRDHDGQCLGLVRDCATVIDLVPNSLAARHGLPPKAQTCDGLSLTFWVLTEINGRPLNLFAKETEVKDRLNAVGRDISILVQPSDLVAKLKKQLKSLRSHKDYIVQ</sequence>
<evidence type="ECO:0000256" key="1">
    <source>
        <dbReference type="ARBA" id="ARBA00022737"/>
    </source>
</evidence>
<dbReference type="AlphaFoldDB" id="A0A1B0GPL6"/>
<dbReference type="GO" id="GO:0005737">
    <property type="term" value="C:cytoplasm"/>
    <property type="evidence" value="ECO:0007669"/>
    <property type="project" value="TreeGrafter"/>
</dbReference>
<dbReference type="Proteomes" id="UP000092462">
    <property type="component" value="Unassembled WGS sequence"/>
</dbReference>
<reference evidence="2" key="1">
    <citation type="submission" date="2022-08" db="UniProtKB">
        <authorList>
            <consortium name="EnsemblMetazoa"/>
        </authorList>
    </citation>
    <scope>IDENTIFICATION</scope>
    <source>
        <strain evidence="2">Israel</strain>
    </source>
</reference>
<accession>A0A1B0GPL6</accession>